<evidence type="ECO:0000256" key="5">
    <source>
        <dbReference type="ARBA" id="ARBA00022723"/>
    </source>
</evidence>
<dbReference type="GO" id="GO:0020037">
    <property type="term" value="F:heme binding"/>
    <property type="evidence" value="ECO:0007669"/>
    <property type="project" value="InterPro"/>
</dbReference>
<dbReference type="GO" id="GO:0071949">
    <property type="term" value="F:FAD binding"/>
    <property type="evidence" value="ECO:0007669"/>
    <property type="project" value="TreeGrafter"/>
</dbReference>
<dbReference type="PROSITE" id="PS01033">
    <property type="entry name" value="GLOBIN"/>
    <property type="match status" value="1"/>
</dbReference>
<keyword evidence="10" id="KW-0813">Transport</keyword>
<dbReference type="GO" id="GO:0008941">
    <property type="term" value="F:nitric oxide dioxygenase NAD(P)H activity"/>
    <property type="evidence" value="ECO:0007669"/>
    <property type="project" value="UniProtKB-EC"/>
</dbReference>
<keyword evidence="5" id="KW-0479">Metal-binding</keyword>
<proteinExistence type="inferred from homology"/>
<comment type="caution">
    <text evidence="13">The sequence shown here is derived from an EMBL/GenBank/DDBJ whole genome shotgun (WGS) entry which is preliminary data.</text>
</comment>
<comment type="similarity">
    <text evidence="10">Belongs to the globin family.</text>
</comment>
<evidence type="ECO:0000256" key="8">
    <source>
        <dbReference type="ARBA" id="ARBA00048649"/>
    </source>
</evidence>
<accession>A0A095Y8T5</accession>
<protein>
    <recommendedName>
        <fullName evidence="2">nitric oxide dioxygenase</fullName>
        <ecNumber evidence="2">1.14.12.17</ecNumber>
    </recommendedName>
</protein>
<comment type="similarity">
    <text evidence="1">In the C-terminal section; belongs to the flavoprotein pyridine nucleotide cytochrome reductase family.</text>
</comment>
<dbReference type="SUPFAM" id="SSF52343">
    <property type="entry name" value="Ferredoxin reductase-like, C-terminal NADP-linked domain"/>
    <property type="match status" value="1"/>
</dbReference>
<dbReference type="EMBL" id="JRNE01000014">
    <property type="protein sequence ID" value="KGF18668.1"/>
    <property type="molecule type" value="Genomic_DNA"/>
</dbReference>
<keyword evidence="3 10" id="KW-0349">Heme</keyword>
<dbReference type="Gene3D" id="3.40.50.80">
    <property type="entry name" value="Nucleotide-binding domain of ferredoxin-NADP reductase (FNR) module"/>
    <property type="match status" value="1"/>
</dbReference>
<evidence type="ECO:0000259" key="12">
    <source>
        <dbReference type="PROSITE" id="PS51384"/>
    </source>
</evidence>
<dbReference type="GO" id="GO:0019825">
    <property type="term" value="F:oxygen binding"/>
    <property type="evidence" value="ECO:0007669"/>
    <property type="project" value="InterPro"/>
</dbReference>
<feature type="domain" description="Globin" evidence="11">
    <location>
        <begin position="10"/>
        <end position="151"/>
    </location>
</feature>
<keyword evidence="6" id="KW-0408">Iron</keyword>
<dbReference type="eggNOG" id="COG1017">
    <property type="taxonomic scope" value="Bacteria"/>
</dbReference>
<dbReference type="InterPro" id="IPR017938">
    <property type="entry name" value="Riboflavin_synthase-like_b-brl"/>
</dbReference>
<sequence>MATIDVDKNGLTDDQADIIRQTLPVVGANIGDITPNFYRRMFAAHPELLADTFNRGNQKQGAQQKALAASVATFAATLVDPEAPAPEELLARIGHKHLATGIVEEQYPIVHKHLFDAIEEVLTPEVFQGAVRDAWDAVYLEMQRVLVNFEKQLYDEAGAEPGDVFRAAEVVSRDDLSDDVVVFGVRGKDGELPGFTPGQYISVRQTMSDGARQLRQYSLVGVPGDGVLKFAVRRVRADEAANLPAGEVSNKLCDDVRVGDDIEISLPAGDLVLDTESDAPVVLISAGIGATPMVGMLNYLAANDSRRRVLSVHADRSEAADVLAAERTAAVTALANGAEKRWIEPEFMDLSAEGGVELPEDAEFYICGGNGFLQHVREQLAERGVDRSRIHFELFSPNDWLLDA</sequence>
<evidence type="ECO:0000256" key="4">
    <source>
        <dbReference type="ARBA" id="ARBA00022621"/>
    </source>
</evidence>
<evidence type="ECO:0000256" key="7">
    <source>
        <dbReference type="ARBA" id="ARBA00023027"/>
    </source>
</evidence>
<name>A0A095Y8T5_9CORY</name>
<dbReference type="PANTHER" id="PTHR43396">
    <property type="entry name" value="FLAVOHEMOPROTEIN"/>
    <property type="match status" value="1"/>
</dbReference>
<dbReference type="GO" id="GO:0005344">
    <property type="term" value="F:oxygen carrier activity"/>
    <property type="evidence" value="ECO:0007669"/>
    <property type="project" value="UniProtKB-KW"/>
</dbReference>
<dbReference type="Gene3D" id="2.40.30.10">
    <property type="entry name" value="Translation factors"/>
    <property type="match status" value="1"/>
</dbReference>
<dbReference type="InterPro" id="IPR012292">
    <property type="entry name" value="Globin/Proto"/>
</dbReference>
<comment type="catalytic activity">
    <reaction evidence="8">
        <text>2 nitric oxide + NADH + 2 O2 = 2 nitrate + NAD(+) + H(+)</text>
        <dbReference type="Rhea" id="RHEA:19469"/>
        <dbReference type="ChEBI" id="CHEBI:15378"/>
        <dbReference type="ChEBI" id="CHEBI:15379"/>
        <dbReference type="ChEBI" id="CHEBI:16480"/>
        <dbReference type="ChEBI" id="CHEBI:17632"/>
        <dbReference type="ChEBI" id="CHEBI:57540"/>
        <dbReference type="ChEBI" id="CHEBI:57945"/>
        <dbReference type="EC" id="1.14.12.17"/>
    </reaction>
</comment>
<dbReference type="SUPFAM" id="SSF46458">
    <property type="entry name" value="Globin-like"/>
    <property type="match status" value="1"/>
</dbReference>
<dbReference type="Pfam" id="PF00042">
    <property type="entry name" value="Globin"/>
    <property type="match status" value="1"/>
</dbReference>
<reference evidence="13 14" key="1">
    <citation type="submission" date="2014-07" db="EMBL/GenBank/DDBJ databases">
        <authorList>
            <person name="McCorrison J."/>
            <person name="Sanka R."/>
            <person name="Torralba M."/>
            <person name="Gillis M."/>
            <person name="Haft D.H."/>
            <person name="Methe B."/>
            <person name="Sutton G."/>
            <person name="Nelson K.E."/>
        </authorList>
    </citation>
    <scope>NUCLEOTIDE SEQUENCE [LARGE SCALE GENOMIC DNA]</scope>
    <source>
        <strain evidence="13 14">DNF00450</strain>
    </source>
</reference>
<dbReference type="AlphaFoldDB" id="A0A095Y8T5"/>
<evidence type="ECO:0000313" key="13">
    <source>
        <dbReference type="EMBL" id="KGF18668.1"/>
    </source>
</evidence>
<evidence type="ECO:0000313" key="14">
    <source>
        <dbReference type="Proteomes" id="UP000029548"/>
    </source>
</evidence>
<evidence type="ECO:0000256" key="3">
    <source>
        <dbReference type="ARBA" id="ARBA00022617"/>
    </source>
</evidence>
<evidence type="ECO:0000256" key="2">
    <source>
        <dbReference type="ARBA" id="ARBA00012229"/>
    </source>
</evidence>
<dbReference type="PANTHER" id="PTHR43396:SF3">
    <property type="entry name" value="FLAVOHEMOPROTEIN"/>
    <property type="match status" value="1"/>
</dbReference>
<dbReference type="Gene3D" id="1.10.490.10">
    <property type="entry name" value="Globins"/>
    <property type="match status" value="1"/>
</dbReference>
<dbReference type="Proteomes" id="UP000029548">
    <property type="component" value="Unassembled WGS sequence"/>
</dbReference>
<gene>
    <name evidence="13" type="ORF">HMPREF1650_01225</name>
</gene>
<dbReference type="eggNOG" id="COG1018">
    <property type="taxonomic scope" value="Bacteria"/>
</dbReference>
<dbReference type="CDD" id="cd06184">
    <property type="entry name" value="flavohem_like_fad_nad_binding"/>
    <property type="match status" value="1"/>
</dbReference>
<evidence type="ECO:0000256" key="6">
    <source>
        <dbReference type="ARBA" id="ARBA00023004"/>
    </source>
</evidence>
<dbReference type="RefSeq" id="WP_035119930.1">
    <property type="nucleotide sequence ID" value="NZ_JRNE01000014.1"/>
</dbReference>
<dbReference type="PROSITE" id="PS51384">
    <property type="entry name" value="FAD_FR"/>
    <property type="match status" value="1"/>
</dbReference>
<dbReference type="InterPro" id="IPR009050">
    <property type="entry name" value="Globin-like_sf"/>
</dbReference>
<dbReference type="InterPro" id="IPR039261">
    <property type="entry name" value="FNR_nucleotide-bd"/>
</dbReference>
<keyword evidence="7" id="KW-0520">NAD</keyword>
<evidence type="ECO:0000259" key="11">
    <source>
        <dbReference type="PROSITE" id="PS01033"/>
    </source>
</evidence>
<dbReference type="SUPFAM" id="SSF63380">
    <property type="entry name" value="Riboflavin synthase domain-like"/>
    <property type="match status" value="1"/>
</dbReference>
<dbReference type="EC" id="1.14.12.17" evidence="2"/>
<dbReference type="GO" id="GO:0046872">
    <property type="term" value="F:metal ion binding"/>
    <property type="evidence" value="ECO:0007669"/>
    <property type="project" value="UniProtKB-KW"/>
</dbReference>
<dbReference type="InterPro" id="IPR000971">
    <property type="entry name" value="Globin"/>
</dbReference>
<keyword evidence="4 10" id="KW-0561">Oxygen transport</keyword>
<organism evidence="13 14">
    <name type="scientific">Corynebacterium freneyi DNF00450</name>
    <dbReference type="NCBI Taxonomy" id="1287475"/>
    <lineage>
        <taxon>Bacteria</taxon>
        <taxon>Bacillati</taxon>
        <taxon>Actinomycetota</taxon>
        <taxon>Actinomycetes</taxon>
        <taxon>Mycobacteriales</taxon>
        <taxon>Corynebacteriaceae</taxon>
        <taxon>Corynebacterium</taxon>
    </lineage>
</organism>
<evidence type="ECO:0000256" key="10">
    <source>
        <dbReference type="RuleBase" id="RU000356"/>
    </source>
</evidence>
<dbReference type="GO" id="GO:0071500">
    <property type="term" value="P:cellular response to nitrosative stress"/>
    <property type="evidence" value="ECO:0007669"/>
    <property type="project" value="TreeGrafter"/>
</dbReference>
<evidence type="ECO:0000256" key="1">
    <source>
        <dbReference type="ARBA" id="ARBA00006401"/>
    </source>
</evidence>
<comment type="catalytic activity">
    <reaction evidence="9">
        <text>2 nitric oxide + NADPH + 2 O2 = 2 nitrate + NADP(+) + H(+)</text>
        <dbReference type="Rhea" id="RHEA:19465"/>
        <dbReference type="ChEBI" id="CHEBI:15378"/>
        <dbReference type="ChEBI" id="CHEBI:15379"/>
        <dbReference type="ChEBI" id="CHEBI:16480"/>
        <dbReference type="ChEBI" id="CHEBI:17632"/>
        <dbReference type="ChEBI" id="CHEBI:57783"/>
        <dbReference type="ChEBI" id="CHEBI:58349"/>
        <dbReference type="EC" id="1.14.12.17"/>
    </reaction>
</comment>
<feature type="domain" description="FAD-binding FR-type" evidence="12">
    <location>
        <begin position="163"/>
        <end position="274"/>
    </location>
</feature>
<evidence type="ECO:0000256" key="9">
    <source>
        <dbReference type="ARBA" id="ARBA00049433"/>
    </source>
</evidence>
<dbReference type="GO" id="GO:0046210">
    <property type="term" value="P:nitric oxide catabolic process"/>
    <property type="evidence" value="ECO:0007669"/>
    <property type="project" value="TreeGrafter"/>
</dbReference>
<dbReference type="InterPro" id="IPR017927">
    <property type="entry name" value="FAD-bd_FR_type"/>
</dbReference>